<feature type="region of interest" description="Disordered" evidence="19">
    <location>
        <begin position="691"/>
        <end position="713"/>
    </location>
</feature>
<dbReference type="PRINTS" id="PR01084">
    <property type="entry name" value="NAHEXCHNGR"/>
</dbReference>
<dbReference type="NCBIfam" id="TIGR00840">
    <property type="entry name" value="b_cpa1"/>
    <property type="match status" value="1"/>
</dbReference>
<dbReference type="Pfam" id="PF00999">
    <property type="entry name" value="Na_H_Exchanger"/>
    <property type="match status" value="1"/>
</dbReference>
<comment type="subcellular location">
    <subcellularLocation>
        <location evidence="2">Apical cell membrane</location>
        <topology evidence="2">Multi-pass membrane protein</topology>
    </subcellularLocation>
    <subcellularLocation>
        <location evidence="3">Early endosome membrane</location>
        <topology evidence="3">Multi-pass membrane protein</topology>
    </subcellularLocation>
    <subcellularLocation>
        <location evidence="1">Recycling endosome membrane</location>
        <topology evidence="1">Multi-pass membrane protein</topology>
    </subcellularLocation>
</comment>
<comment type="function">
    <text evidence="16">Plasma membrane Na(+)/H(+) antiporter. Exchanges intracellular H(+) ions for extracellular Na(+) in 1:1 stoichiometry, playing a key role in salt and fluid absorption and pH homeostasis. Major apical Na(+)/H(+) exchanger in kidney and intestine playing an important role in renal and intestine Na(+) absorption and blood pressure regulation.</text>
</comment>
<feature type="domain" description="Cation/H+ exchanger transmembrane" evidence="22">
    <location>
        <begin position="71"/>
        <end position="471"/>
    </location>
</feature>
<comment type="catalytic activity">
    <reaction evidence="17">
        <text>Na(+)(in) + H(+)(out) = Na(+)(out) + H(+)(in)</text>
        <dbReference type="Rhea" id="RHEA:29419"/>
        <dbReference type="ChEBI" id="CHEBI:15378"/>
        <dbReference type="ChEBI" id="CHEBI:29101"/>
    </reaction>
</comment>
<keyword evidence="4 18" id="KW-0813">Transport</keyword>
<evidence type="ECO:0000256" key="14">
    <source>
        <dbReference type="ARBA" id="ARBA00023136"/>
    </source>
</evidence>
<evidence type="ECO:0000256" key="17">
    <source>
        <dbReference type="ARBA" id="ARBA00047524"/>
    </source>
</evidence>
<dbReference type="InterPro" id="IPR006153">
    <property type="entry name" value="Cation/H_exchanger_TM"/>
</dbReference>
<keyword evidence="8 18" id="KW-0812">Transmembrane</keyword>
<keyword evidence="24" id="KW-1185">Reference proteome</keyword>
<feature type="transmembrane region" description="Helical" evidence="20">
    <location>
        <begin position="65"/>
        <end position="83"/>
    </location>
</feature>
<proteinExistence type="inferred from homology"/>
<comment type="similarity">
    <text evidence="18">Belongs to the monovalent cation:proton antiporter 1 (CPA1) transporter (TC 2.A.36) family.</text>
</comment>
<feature type="transmembrane region" description="Helical" evidence="20">
    <location>
        <begin position="313"/>
        <end position="329"/>
    </location>
</feature>
<keyword evidence="10" id="KW-0967">Endosome</keyword>
<dbReference type="GO" id="GO:0031526">
    <property type="term" value="C:brush border membrane"/>
    <property type="evidence" value="ECO:0007669"/>
    <property type="project" value="TreeGrafter"/>
</dbReference>
<evidence type="ECO:0000256" key="5">
    <source>
        <dbReference type="ARBA" id="ARBA00022449"/>
    </source>
</evidence>
<keyword evidence="5 18" id="KW-0050">Antiport</keyword>
<dbReference type="PANTHER" id="PTHR10110:SF90">
    <property type="entry name" value="SODIUM_HYDROGEN EXCHANGER 3"/>
    <property type="match status" value="1"/>
</dbReference>
<dbReference type="InterPro" id="IPR018422">
    <property type="entry name" value="Cation/H_exchanger_CPA1"/>
</dbReference>
<reference evidence="23" key="2">
    <citation type="submission" date="2025-09" db="UniProtKB">
        <authorList>
            <consortium name="Ensembl"/>
        </authorList>
    </citation>
    <scope>IDENTIFICATION</scope>
</reference>
<dbReference type="OrthoDB" id="196264at2759"/>
<evidence type="ECO:0000256" key="16">
    <source>
        <dbReference type="ARBA" id="ARBA00045831"/>
    </source>
</evidence>
<dbReference type="GO" id="GO:0015385">
    <property type="term" value="F:sodium:proton antiporter activity"/>
    <property type="evidence" value="ECO:0007669"/>
    <property type="project" value="InterPro"/>
</dbReference>
<organism evidence="23 24">
    <name type="scientific">Leptobrachium leishanense</name>
    <name type="common">Leishan spiny toad</name>
    <dbReference type="NCBI Taxonomy" id="445787"/>
    <lineage>
        <taxon>Eukaryota</taxon>
        <taxon>Metazoa</taxon>
        <taxon>Chordata</taxon>
        <taxon>Craniata</taxon>
        <taxon>Vertebrata</taxon>
        <taxon>Euteleostomi</taxon>
        <taxon>Amphibia</taxon>
        <taxon>Batrachia</taxon>
        <taxon>Anura</taxon>
        <taxon>Pelobatoidea</taxon>
        <taxon>Megophryidae</taxon>
        <taxon>Leptobrachium</taxon>
    </lineage>
</organism>
<dbReference type="GO" id="GO:0051453">
    <property type="term" value="P:regulation of intracellular pH"/>
    <property type="evidence" value="ECO:0007669"/>
    <property type="project" value="TreeGrafter"/>
</dbReference>
<evidence type="ECO:0000256" key="18">
    <source>
        <dbReference type="RuleBase" id="RU003722"/>
    </source>
</evidence>
<name>A0A8C5QDH0_9ANUR</name>
<feature type="transmembrane region" description="Helical" evidence="20">
    <location>
        <begin position="152"/>
        <end position="175"/>
    </location>
</feature>
<feature type="transmembrane region" description="Helical" evidence="20">
    <location>
        <begin position="374"/>
        <end position="397"/>
    </location>
</feature>
<dbReference type="Ensembl" id="ENSLLET00000037231.1">
    <property type="protein sequence ID" value="ENSLLEP00000035864.1"/>
    <property type="gene ID" value="ENSLLEG00000022701.1"/>
</dbReference>
<evidence type="ECO:0000259" key="22">
    <source>
        <dbReference type="Pfam" id="PF00999"/>
    </source>
</evidence>
<reference evidence="23" key="1">
    <citation type="submission" date="2025-08" db="UniProtKB">
        <authorList>
            <consortium name="Ensembl"/>
        </authorList>
    </citation>
    <scope>IDENTIFICATION</scope>
</reference>
<evidence type="ECO:0000256" key="6">
    <source>
        <dbReference type="ARBA" id="ARBA00022475"/>
    </source>
</evidence>
<dbReference type="Gene3D" id="6.10.140.1330">
    <property type="match status" value="1"/>
</dbReference>
<dbReference type="Proteomes" id="UP000694569">
    <property type="component" value="Unplaced"/>
</dbReference>
<evidence type="ECO:0000256" key="10">
    <source>
        <dbReference type="ARBA" id="ARBA00022753"/>
    </source>
</evidence>
<dbReference type="GeneTree" id="ENSGT00940000158616"/>
<evidence type="ECO:0000313" key="24">
    <source>
        <dbReference type="Proteomes" id="UP000694569"/>
    </source>
</evidence>
<feature type="transmembrane region" description="Helical" evidence="20">
    <location>
        <begin position="123"/>
        <end position="140"/>
    </location>
</feature>
<evidence type="ECO:0000256" key="4">
    <source>
        <dbReference type="ARBA" id="ARBA00022448"/>
    </source>
</evidence>
<accession>A0A8C5QDH0</accession>
<feature type="transmembrane region" description="Helical" evidence="20">
    <location>
        <begin position="291"/>
        <end position="307"/>
    </location>
</feature>
<dbReference type="GO" id="GO:0055038">
    <property type="term" value="C:recycling endosome membrane"/>
    <property type="evidence" value="ECO:0007669"/>
    <property type="project" value="UniProtKB-SubCell"/>
</dbReference>
<dbReference type="InterPro" id="IPR018410">
    <property type="entry name" value="Na/H_exchanger_3/5"/>
</dbReference>
<dbReference type="AlphaFoldDB" id="A0A8C5QDH0"/>
<evidence type="ECO:0000256" key="3">
    <source>
        <dbReference type="ARBA" id="ARBA00004520"/>
    </source>
</evidence>
<evidence type="ECO:0000256" key="7">
    <source>
        <dbReference type="ARBA" id="ARBA00022553"/>
    </source>
</evidence>
<evidence type="ECO:0000256" key="2">
    <source>
        <dbReference type="ARBA" id="ARBA00004424"/>
    </source>
</evidence>
<evidence type="ECO:0000256" key="20">
    <source>
        <dbReference type="SAM" id="Phobius"/>
    </source>
</evidence>
<dbReference type="InterPro" id="IPR004709">
    <property type="entry name" value="NaH_exchanger"/>
</dbReference>
<keyword evidence="14 20" id="KW-0472">Membrane</keyword>
<keyword evidence="12" id="KW-0915">Sodium</keyword>
<keyword evidence="13 18" id="KW-0406">Ion transport</keyword>
<feature type="signal peptide" evidence="21">
    <location>
        <begin position="1"/>
        <end position="26"/>
    </location>
</feature>
<evidence type="ECO:0000313" key="23">
    <source>
        <dbReference type="Ensembl" id="ENSLLEP00000035864.1"/>
    </source>
</evidence>
<sequence length="832" mass="94043">MAMQRYHLCFCVAALLVSILFPRIVAEENKSAKREDGGHGESDGHEKPTSLQVVTLKWHHVQDPYIITLWILVASLAKIVFHISHKITAYVPESCLLIILGLLLGGIVYAADHIASFTLTPTIFFFYLLPPIVLDAGYFMPNRLFFGNLGTILLYAVIGTLWNAAATGLSLYGVYLTGVMGDLHIGVLEFLLFGSLIAAVDPVAVLAVFEEVHVNDVLFIIVFGESLLNDAVTVVLYNVFDSFVAIGPEKVNGVECVKGVVSFLIVSLGGTLVGIIFAFILSLVTRFTKHVRIIEPGFVFVIAYLSYLTAEMLSLSAILAITFCGIFCQKYVKANICEQSTTTVRYTMKMLASGAETIIFMFLGISAVDPDIWIWNTAFILLTVIFISVYRIIGVAVQTWILNRYRLVQLEIIDQVVMSYGGLRGAVAFALVALLDEERVKAKKLFVTTTIIVVYFTVIIQGLTIKPLVQWLKVKKSEHRERKLNEKLHGRAFDHICSAIEDVSGQIGHNYMRDKIAKFDAKYFSKIFMRKSAHKTQDRILNVYHELNMKDAISYVAEGERRGSLAFIRSPSMENMANVDFSPRPSLIEPSMSYMLRENISAVCLDMQALEQRRKSVRDLEDMMSHRTLQQYLYKPRRQQKHLYSRHEVSLDGEEKETREIFQRTMKKRLESFKSTKFGRSQPKKINKNYKRDRGQRRNSSMAMLPNGNIPEENKFKDLEADQEDNVIYETPTDGITFLASLTHNDLPETGLGVDNPAFSADEQNICLKIAPWLSSEDAVVPSQRARLQIPHTPNNLRRLSPLRISNRSIDSFLITDAEERPRTFLPEQTNM</sequence>
<feature type="transmembrane region" description="Helical" evidence="20">
    <location>
        <begin position="447"/>
        <end position="469"/>
    </location>
</feature>
<keyword evidence="6" id="KW-1003">Cell membrane</keyword>
<feature type="transmembrane region" description="Helical" evidence="20">
    <location>
        <begin position="350"/>
        <end position="368"/>
    </location>
</feature>
<dbReference type="PRINTS" id="PR01087">
    <property type="entry name" value="NAHEXCHNGR3"/>
</dbReference>
<evidence type="ECO:0000256" key="9">
    <source>
        <dbReference type="ARBA" id="ARBA00022729"/>
    </source>
</evidence>
<feature type="transmembrane region" description="Helical" evidence="20">
    <location>
        <begin position="260"/>
        <end position="284"/>
    </location>
</feature>
<evidence type="ECO:0000256" key="21">
    <source>
        <dbReference type="SAM" id="SignalP"/>
    </source>
</evidence>
<evidence type="ECO:0000256" key="8">
    <source>
        <dbReference type="ARBA" id="ARBA00022692"/>
    </source>
</evidence>
<dbReference type="PANTHER" id="PTHR10110">
    <property type="entry name" value="SODIUM/HYDROGEN EXCHANGER"/>
    <property type="match status" value="1"/>
</dbReference>
<dbReference type="GO" id="GO:0015386">
    <property type="term" value="F:potassium:proton antiporter activity"/>
    <property type="evidence" value="ECO:0007669"/>
    <property type="project" value="TreeGrafter"/>
</dbReference>
<protein>
    <recommendedName>
        <fullName evidence="18">Sodium/hydrogen exchanger</fullName>
    </recommendedName>
</protein>
<keyword evidence="7" id="KW-0597">Phosphoprotein</keyword>
<keyword evidence="9 21" id="KW-0732">Signal</keyword>
<evidence type="ECO:0000256" key="12">
    <source>
        <dbReference type="ARBA" id="ARBA00023053"/>
    </source>
</evidence>
<feature type="chain" id="PRO_5034496175" description="Sodium/hydrogen exchanger" evidence="21">
    <location>
        <begin position="27"/>
        <end position="832"/>
    </location>
</feature>
<feature type="transmembrane region" description="Helical" evidence="20">
    <location>
        <begin position="95"/>
        <end position="111"/>
    </location>
</feature>
<evidence type="ECO:0000256" key="13">
    <source>
        <dbReference type="ARBA" id="ARBA00023065"/>
    </source>
</evidence>
<evidence type="ECO:0000256" key="11">
    <source>
        <dbReference type="ARBA" id="ARBA00022989"/>
    </source>
</evidence>
<keyword evidence="15 18" id="KW-0739">Sodium transport</keyword>
<dbReference type="GO" id="GO:0031901">
    <property type="term" value="C:early endosome membrane"/>
    <property type="evidence" value="ECO:0007669"/>
    <property type="project" value="UniProtKB-SubCell"/>
</dbReference>
<dbReference type="GO" id="GO:0098719">
    <property type="term" value="P:sodium ion import across plasma membrane"/>
    <property type="evidence" value="ECO:0007669"/>
    <property type="project" value="TreeGrafter"/>
</dbReference>
<evidence type="ECO:0000256" key="15">
    <source>
        <dbReference type="ARBA" id="ARBA00023201"/>
    </source>
</evidence>
<feature type="transmembrane region" description="Helical" evidence="20">
    <location>
        <begin position="216"/>
        <end position="240"/>
    </location>
</feature>
<feature type="transmembrane region" description="Helical" evidence="20">
    <location>
        <begin position="187"/>
        <end position="209"/>
    </location>
</feature>
<evidence type="ECO:0000256" key="1">
    <source>
        <dbReference type="ARBA" id="ARBA00004195"/>
    </source>
</evidence>
<evidence type="ECO:0000256" key="19">
    <source>
        <dbReference type="SAM" id="MobiDB-lite"/>
    </source>
</evidence>
<keyword evidence="11 20" id="KW-1133">Transmembrane helix</keyword>